<dbReference type="PANTHER" id="PTHR30582:SF2">
    <property type="entry name" value="L,D-TRANSPEPTIDASE YCIB-RELATED"/>
    <property type="match status" value="1"/>
</dbReference>
<evidence type="ECO:0000259" key="6">
    <source>
        <dbReference type="PROSITE" id="PS52029"/>
    </source>
</evidence>
<dbReference type="InterPro" id="IPR050979">
    <property type="entry name" value="LD-transpeptidase"/>
</dbReference>
<dbReference type="Pfam" id="PF03734">
    <property type="entry name" value="YkuD"/>
    <property type="match status" value="1"/>
</dbReference>
<evidence type="ECO:0000256" key="4">
    <source>
        <dbReference type="ARBA" id="ARBA00022984"/>
    </source>
</evidence>
<dbReference type="InterPro" id="IPR038063">
    <property type="entry name" value="Transpep_catalytic_dom"/>
</dbReference>
<keyword evidence="4" id="KW-0573">Peptidoglycan synthesis</keyword>
<keyword evidence="3" id="KW-0133">Cell shape</keyword>
<dbReference type="InterPro" id="IPR036365">
    <property type="entry name" value="PGBD-like_sf"/>
</dbReference>
<dbReference type="GO" id="GO:0071555">
    <property type="term" value="P:cell wall organization"/>
    <property type="evidence" value="ECO:0007669"/>
    <property type="project" value="UniProtKB-KW"/>
</dbReference>
<dbReference type="SUPFAM" id="SSF141523">
    <property type="entry name" value="L,D-transpeptidase catalytic domain-like"/>
    <property type="match status" value="1"/>
</dbReference>
<protein>
    <submittedName>
        <fullName evidence="7">Miscellaneous hypothetical/partial homology</fullName>
    </submittedName>
</protein>
<dbReference type="Pfam" id="PF01471">
    <property type="entry name" value="PG_binding_1"/>
    <property type="match status" value="1"/>
</dbReference>
<keyword evidence="5" id="KW-0961">Cell wall biogenesis/degradation</keyword>
<evidence type="ECO:0000313" key="7">
    <source>
        <dbReference type="EMBL" id="SFV89994.1"/>
    </source>
</evidence>
<dbReference type="GO" id="GO:0016740">
    <property type="term" value="F:transferase activity"/>
    <property type="evidence" value="ECO:0007669"/>
    <property type="project" value="UniProtKB-KW"/>
</dbReference>
<sequence>MSRFLLLLFPLFLFAKSPFLSYDDMCEKQPNQVCKNNKGEIKNLQRALNADKKIDVHLKVDGKWGEKTQKAVVAFQKAYGITPAKGYVGSKTKRVLAKTTKGLKLPKVHYAKGRRHHPKCYSCYADFRRHVNLKKSYAVFKNKKLLAKAKHRPTYIKVDVSEQRLRFYVDGKVALDAPCTTGAKHKFEPNTKIYRDKHTPMGIFRIKEKIADKRSTIFGDIYVNGKRVYHGDRRKYRGSWKHAKFVGASLKHWMRLTSSGIGLHASKYVKRYPGTNGCIRLPYSVAHTLFAKVNTGTKVKIVR</sequence>
<dbReference type="AlphaFoldDB" id="A0A1W1E7Q8"/>
<dbReference type="SUPFAM" id="SSF47090">
    <property type="entry name" value="PGBD-like"/>
    <property type="match status" value="1"/>
</dbReference>
<evidence type="ECO:0000256" key="5">
    <source>
        <dbReference type="ARBA" id="ARBA00023316"/>
    </source>
</evidence>
<proteinExistence type="predicted"/>
<feature type="domain" description="L,D-TPase catalytic" evidence="6">
    <location>
        <begin position="154"/>
        <end position="302"/>
    </location>
</feature>
<accession>A0A1W1E7Q8</accession>
<dbReference type="PROSITE" id="PS52029">
    <property type="entry name" value="LD_TPASE"/>
    <property type="match status" value="1"/>
</dbReference>
<dbReference type="Gene3D" id="2.40.440.10">
    <property type="entry name" value="L,D-transpeptidase catalytic domain-like"/>
    <property type="match status" value="1"/>
</dbReference>
<dbReference type="UniPathway" id="UPA00219"/>
<dbReference type="GO" id="GO:0018104">
    <property type="term" value="P:peptidoglycan-protein cross-linking"/>
    <property type="evidence" value="ECO:0007669"/>
    <property type="project" value="TreeGrafter"/>
</dbReference>
<dbReference type="GO" id="GO:0008360">
    <property type="term" value="P:regulation of cell shape"/>
    <property type="evidence" value="ECO:0007669"/>
    <property type="project" value="UniProtKB-KW"/>
</dbReference>
<dbReference type="EMBL" id="FPIB01000007">
    <property type="protein sequence ID" value="SFV89994.1"/>
    <property type="molecule type" value="Genomic_DNA"/>
</dbReference>
<comment type="pathway">
    <text evidence="1">Cell wall biogenesis; peptidoglycan biosynthesis.</text>
</comment>
<dbReference type="InterPro" id="IPR002477">
    <property type="entry name" value="Peptidoglycan-bd-like"/>
</dbReference>
<evidence type="ECO:0000256" key="3">
    <source>
        <dbReference type="ARBA" id="ARBA00022960"/>
    </source>
</evidence>
<dbReference type="GO" id="GO:0005576">
    <property type="term" value="C:extracellular region"/>
    <property type="evidence" value="ECO:0007669"/>
    <property type="project" value="TreeGrafter"/>
</dbReference>
<evidence type="ECO:0000256" key="1">
    <source>
        <dbReference type="ARBA" id="ARBA00004752"/>
    </source>
</evidence>
<dbReference type="InterPro" id="IPR005490">
    <property type="entry name" value="LD_TPept_cat_dom"/>
</dbReference>
<dbReference type="InterPro" id="IPR036366">
    <property type="entry name" value="PGBDSf"/>
</dbReference>
<evidence type="ECO:0000256" key="2">
    <source>
        <dbReference type="ARBA" id="ARBA00022679"/>
    </source>
</evidence>
<reference evidence="7" key="1">
    <citation type="submission" date="2016-10" db="EMBL/GenBank/DDBJ databases">
        <authorList>
            <person name="de Groot N.N."/>
        </authorList>
    </citation>
    <scope>NUCLEOTIDE SEQUENCE</scope>
</reference>
<dbReference type="PANTHER" id="PTHR30582">
    <property type="entry name" value="L,D-TRANSPEPTIDASE"/>
    <property type="match status" value="1"/>
</dbReference>
<name>A0A1W1E7Q8_9ZZZZ</name>
<keyword evidence="2" id="KW-0808">Transferase</keyword>
<dbReference type="Gene3D" id="1.10.101.10">
    <property type="entry name" value="PGBD-like superfamily/PGBD"/>
    <property type="match status" value="1"/>
</dbReference>
<dbReference type="CDD" id="cd16913">
    <property type="entry name" value="YkuD_like"/>
    <property type="match status" value="1"/>
</dbReference>
<gene>
    <name evidence="7" type="ORF">MNB_SV-4-1174</name>
</gene>
<organism evidence="7">
    <name type="scientific">hydrothermal vent metagenome</name>
    <dbReference type="NCBI Taxonomy" id="652676"/>
    <lineage>
        <taxon>unclassified sequences</taxon>
        <taxon>metagenomes</taxon>
        <taxon>ecological metagenomes</taxon>
    </lineage>
</organism>
<dbReference type="GO" id="GO:0071972">
    <property type="term" value="F:peptidoglycan L,D-transpeptidase activity"/>
    <property type="evidence" value="ECO:0007669"/>
    <property type="project" value="TreeGrafter"/>
</dbReference>